<dbReference type="STRING" id="81824.A9V4R4"/>
<proteinExistence type="predicted"/>
<dbReference type="PANTHER" id="PTHR17602:SF4">
    <property type="entry name" value="RIBOSOME BIOGENESIS REGULATORY PROTEIN HOMOLOG"/>
    <property type="match status" value="1"/>
</dbReference>
<accession>A9V4R4</accession>
<dbReference type="SUPFAM" id="SSF56024">
    <property type="entry name" value="Phospholipase D/nuclease"/>
    <property type="match status" value="1"/>
</dbReference>
<organism evidence="3 4">
    <name type="scientific">Monosiga brevicollis</name>
    <name type="common">Choanoflagellate</name>
    <dbReference type="NCBI Taxonomy" id="81824"/>
    <lineage>
        <taxon>Eukaryota</taxon>
        <taxon>Choanoflagellata</taxon>
        <taxon>Craspedida</taxon>
        <taxon>Salpingoecidae</taxon>
        <taxon>Monosiga</taxon>
    </lineage>
</organism>
<dbReference type="Proteomes" id="UP000001357">
    <property type="component" value="Unassembled WGS sequence"/>
</dbReference>
<evidence type="ECO:0000259" key="2">
    <source>
        <dbReference type="PROSITE" id="PS50035"/>
    </source>
</evidence>
<dbReference type="CDD" id="cd09171">
    <property type="entry name" value="PLDc_vPLD6_like"/>
    <property type="match status" value="1"/>
</dbReference>
<name>A9V4R4_MONBE</name>
<dbReference type="eggNOG" id="ENOG502RXG9">
    <property type="taxonomic scope" value="Eukaryota"/>
</dbReference>
<keyword evidence="1" id="KW-0694">RNA-binding</keyword>
<dbReference type="KEGG" id="mbr:MONBRDRAFT_9955"/>
<gene>
    <name evidence="3" type="ORF">MONBRDRAFT_9955</name>
</gene>
<dbReference type="InterPro" id="IPR025202">
    <property type="entry name" value="PLD-like_dom"/>
</dbReference>
<dbReference type="PANTHER" id="PTHR17602">
    <property type="entry name" value="RIBOSOME BIOGENESIS REGULATORY PROTEIN"/>
    <property type="match status" value="1"/>
</dbReference>
<dbReference type="GeneID" id="5893021"/>
<dbReference type="InterPro" id="IPR004088">
    <property type="entry name" value="KH_dom_type_1"/>
</dbReference>
<evidence type="ECO:0000313" key="4">
    <source>
        <dbReference type="Proteomes" id="UP000001357"/>
    </source>
</evidence>
<dbReference type="GO" id="GO:0003723">
    <property type="term" value="F:RNA binding"/>
    <property type="evidence" value="ECO:0007669"/>
    <property type="project" value="UniProtKB-UniRule"/>
</dbReference>
<dbReference type="GO" id="GO:0034587">
    <property type="term" value="P:piRNA processing"/>
    <property type="evidence" value="ECO:0000318"/>
    <property type="project" value="GO_Central"/>
</dbReference>
<keyword evidence="4" id="KW-1185">Reference proteome</keyword>
<dbReference type="AlphaFoldDB" id="A9V4R4"/>
<dbReference type="Gene3D" id="3.30.870.10">
    <property type="entry name" value="Endonuclease Chain A"/>
    <property type="match status" value="1"/>
</dbReference>
<protein>
    <recommendedName>
        <fullName evidence="2">PLD phosphodiesterase domain-containing protein</fullName>
    </recommendedName>
</protein>
<dbReference type="PROSITE" id="PS50084">
    <property type="entry name" value="KH_TYPE_1"/>
    <property type="match status" value="1"/>
</dbReference>
<dbReference type="Pfam" id="PF00013">
    <property type="entry name" value="KH_1"/>
    <property type="match status" value="1"/>
</dbReference>
<dbReference type="RefSeq" id="XP_001747759.1">
    <property type="nucleotide sequence ID" value="XM_001747707.1"/>
</dbReference>
<dbReference type="PROSITE" id="PS50035">
    <property type="entry name" value="PLD"/>
    <property type="match status" value="1"/>
</dbReference>
<dbReference type="InParanoid" id="A9V4R4"/>
<dbReference type="SUPFAM" id="SSF54791">
    <property type="entry name" value="Eukaryotic type KH-domain (KH-domain type I)"/>
    <property type="match status" value="1"/>
</dbReference>
<feature type="domain" description="PLD phosphodiesterase" evidence="2">
    <location>
        <begin position="140"/>
        <end position="167"/>
    </location>
</feature>
<dbReference type="GO" id="GO:0005739">
    <property type="term" value="C:mitochondrion"/>
    <property type="evidence" value="ECO:0000318"/>
    <property type="project" value="GO_Central"/>
</dbReference>
<dbReference type="EMBL" id="CH991559">
    <property type="protein sequence ID" value="EDQ87499.1"/>
    <property type="molecule type" value="Genomic_DNA"/>
</dbReference>
<dbReference type="GO" id="GO:0016891">
    <property type="term" value="F:RNA endonuclease activity producing 5'-phosphomonoesters, hydrolytic mechanism"/>
    <property type="evidence" value="ECO:0000318"/>
    <property type="project" value="GO_Central"/>
</dbReference>
<reference evidence="3 4" key="1">
    <citation type="journal article" date="2008" name="Nature">
        <title>The genome of the choanoflagellate Monosiga brevicollis and the origin of metazoans.</title>
        <authorList>
            <consortium name="JGI Sequencing"/>
            <person name="King N."/>
            <person name="Westbrook M.J."/>
            <person name="Young S.L."/>
            <person name="Kuo A."/>
            <person name="Abedin M."/>
            <person name="Chapman J."/>
            <person name="Fairclough S."/>
            <person name="Hellsten U."/>
            <person name="Isogai Y."/>
            <person name="Letunic I."/>
            <person name="Marr M."/>
            <person name="Pincus D."/>
            <person name="Putnam N."/>
            <person name="Rokas A."/>
            <person name="Wright K.J."/>
            <person name="Zuzow R."/>
            <person name="Dirks W."/>
            <person name="Good M."/>
            <person name="Goodstein D."/>
            <person name="Lemons D."/>
            <person name="Li W."/>
            <person name="Lyons J.B."/>
            <person name="Morris A."/>
            <person name="Nichols S."/>
            <person name="Richter D.J."/>
            <person name="Salamov A."/>
            <person name="Bork P."/>
            <person name="Lim W.A."/>
            <person name="Manning G."/>
            <person name="Miller W.T."/>
            <person name="McGinnis W."/>
            <person name="Shapiro H."/>
            <person name="Tjian R."/>
            <person name="Grigoriev I.V."/>
            <person name="Rokhsar D."/>
        </authorList>
    </citation>
    <scope>NUCLEOTIDE SEQUENCE [LARGE SCALE GENOMIC DNA]</scope>
    <source>
        <strain evidence="4">MX1 / ATCC 50154</strain>
    </source>
</reference>
<dbReference type="Gene3D" id="3.30.1370.10">
    <property type="entry name" value="K Homology domain, type 1"/>
    <property type="match status" value="1"/>
</dbReference>
<dbReference type="InterPro" id="IPR001736">
    <property type="entry name" value="PLipase_D/transphosphatidylase"/>
</dbReference>
<dbReference type="Pfam" id="PF13091">
    <property type="entry name" value="PLDc_2"/>
    <property type="match status" value="1"/>
</dbReference>
<evidence type="ECO:0000313" key="3">
    <source>
        <dbReference type="EMBL" id="EDQ87499.1"/>
    </source>
</evidence>
<sequence length="298" mass="33117">MACDLQIPKKFHSDLIGHGGSVIRRLESSFSVNVTIPNRDVSSCNERDPTHQPQEQLPVLIRAAGLPSFQRFLTYLDSAEHTAEICVFTISDDRIYETIMRLHAHGVKVRVITDDECMTNQGSDILKLRNAGIPVRTDHSEYHMHHKFAVLDSKVILTGSFNWTYGAATHNQENICISNEPQLVVVFVSNFCGDLVLVCVLTTSQACIKVGAALRRAEKEKRDYYTGFNHGKTLIVPAAMTRTGGFASSFVDLLGQLARCAEARGVYQPGLDEAFVPRWKGRFAALVHQMNAGPSDER</sequence>
<dbReference type="InterPro" id="IPR036612">
    <property type="entry name" value="KH_dom_type_1_sf"/>
</dbReference>
<evidence type="ECO:0000256" key="1">
    <source>
        <dbReference type="PROSITE-ProRule" id="PRU00117"/>
    </source>
</evidence>